<evidence type="ECO:0000313" key="6">
    <source>
        <dbReference type="EMBL" id="MBO1751857.1"/>
    </source>
</evidence>
<evidence type="ECO:0000256" key="3">
    <source>
        <dbReference type="ARBA" id="ARBA00024227"/>
    </source>
</evidence>
<protein>
    <recommendedName>
        <fullName evidence="3">biotin--[biotin carboxyl-carrier protein] ligase</fullName>
        <ecNumber evidence="3">6.3.4.15</ecNumber>
    </recommendedName>
</protein>
<dbReference type="SUPFAM" id="SSF55681">
    <property type="entry name" value="Class II aaRS and biotin synthetases"/>
    <property type="match status" value="1"/>
</dbReference>
<dbReference type="NCBIfam" id="TIGR00121">
    <property type="entry name" value="birA_ligase"/>
    <property type="match status" value="1"/>
</dbReference>
<dbReference type="Pfam" id="PF02237">
    <property type="entry name" value="BPL_C"/>
    <property type="match status" value="1"/>
</dbReference>
<dbReference type="CDD" id="cd16442">
    <property type="entry name" value="BPL"/>
    <property type="match status" value="1"/>
</dbReference>
<dbReference type="GO" id="GO:0005737">
    <property type="term" value="C:cytoplasm"/>
    <property type="evidence" value="ECO:0007669"/>
    <property type="project" value="TreeGrafter"/>
</dbReference>
<dbReference type="PANTHER" id="PTHR12835">
    <property type="entry name" value="BIOTIN PROTEIN LIGASE"/>
    <property type="match status" value="1"/>
</dbReference>
<reference evidence="6" key="1">
    <citation type="submission" date="2021-03" db="EMBL/GenBank/DDBJ databases">
        <title>Actinotalea soli sp. nov., isolated from soil.</title>
        <authorList>
            <person name="Ping W."/>
            <person name="Zhang J."/>
        </authorList>
    </citation>
    <scope>NUCLEOTIDE SEQUENCE</scope>
    <source>
        <strain evidence="6">BY-33</strain>
    </source>
</reference>
<dbReference type="InterPro" id="IPR045864">
    <property type="entry name" value="aa-tRNA-synth_II/BPL/LPL"/>
</dbReference>
<dbReference type="RefSeq" id="WP_208055511.1">
    <property type="nucleotide sequence ID" value="NZ_JAGEMK010000003.1"/>
</dbReference>
<sequence length="305" mass="30967">MSTHPEPGPDGPDGPDGPAVSDGPDGGSGRPPLDASTVTEMLLALGAGRVEVVDRAASTSADLVAGLAAQPHAWPDHAVLVADHQEAGRGRSGRTWTTPRAAALTFSMVLRPTGPVERWGWVPLLTGLAVVQALREVGVVATVKWPNDVLVEVPGLPPEAGWGARRKVAGILSELVTTPAGPAVVVGIGINVDQTRDELPVPSASSVALAGGRGVDRAHLLGAVVGRLLAIDARWRAGGHEQLASDCAAVCSTLGEPVVVDLPGGESLEGTASGLAGDGALEVIDRGGRRRVVLAGDVHHVRSPG</sequence>
<dbReference type="InterPro" id="IPR004408">
    <property type="entry name" value="Biotin_CoA_COase_ligase"/>
</dbReference>
<dbReference type="Gene3D" id="2.30.30.100">
    <property type="match status" value="1"/>
</dbReference>
<dbReference type="PANTHER" id="PTHR12835:SF5">
    <property type="entry name" value="BIOTIN--PROTEIN LIGASE"/>
    <property type="match status" value="1"/>
</dbReference>
<evidence type="ECO:0000256" key="1">
    <source>
        <dbReference type="ARBA" id="ARBA00022598"/>
    </source>
</evidence>
<accession>A0A939LNQ9</accession>
<dbReference type="PROSITE" id="PS51733">
    <property type="entry name" value="BPL_LPL_CATALYTIC"/>
    <property type="match status" value="1"/>
</dbReference>
<dbReference type="GO" id="GO:0004077">
    <property type="term" value="F:biotin--[biotin carboxyl-carrier protein] ligase activity"/>
    <property type="evidence" value="ECO:0007669"/>
    <property type="project" value="UniProtKB-EC"/>
</dbReference>
<dbReference type="AlphaFoldDB" id="A0A939LNQ9"/>
<feature type="domain" description="BPL/LPL catalytic" evidence="5">
    <location>
        <begin position="48"/>
        <end position="236"/>
    </location>
</feature>
<dbReference type="Gene3D" id="3.30.930.10">
    <property type="entry name" value="Bira Bifunctional Protein, Domain 2"/>
    <property type="match status" value="1"/>
</dbReference>
<keyword evidence="2" id="KW-0092">Biotin</keyword>
<dbReference type="Pfam" id="PF03099">
    <property type="entry name" value="BPL_LplA_LipB"/>
    <property type="match status" value="1"/>
</dbReference>
<dbReference type="EMBL" id="JAGEMK010000003">
    <property type="protein sequence ID" value="MBO1751857.1"/>
    <property type="molecule type" value="Genomic_DNA"/>
</dbReference>
<evidence type="ECO:0000259" key="5">
    <source>
        <dbReference type="PROSITE" id="PS51733"/>
    </source>
</evidence>
<organism evidence="6 7">
    <name type="scientific">Actinotalea soli</name>
    <dbReference type="NCBI Taxonomy" id="2819234"/>
    <lineage>
        <taxon>Bacteria</taxon>
        <taxon>Bacillati</taxon>
        <taxon>Actinomycetota</taxon>
        <taxon>Actinomycetes</taxon>
        <taxon>Micrococcales</taxon>
        <taxon>Cellulomonadaceae</taxon>
        <taxon>Actinotalea</taxon>
    </lineage>
</organism>
<keyword evidence="7" id="KW-1185">Reference proteome</keyword>
<evidence type="ECO:0000256" key="2">
    <source>
        <dbReference type="ARBA" id="ARBA00023267"/>
    </source>
</evidence>
<dbReference type="InterPro" id="IPR003142">
    <property type="entry name" value="BPL_C"/>
</dbReference>
<comment type="caution">
    <text evidence="6">The sequence shown here is derived from an EMBL/GenBank/DDBJ whole genome shotgun (WGS) entry which is preliminary data.</text>
</comment>
<keyword evidence="1 6" id="KW-0436">Ligase</keyword>
<proteinExistence type="predicted"/>
<feature type="region of interest" description="Disordered" evidence="4">
    <location>
        <begin position="1"/>
        <end position="34"/>
    </location>
</feature>
<dbReference type="EC" id="6.3.4.15" evidence="3"/>
<evidence type="ECO:0000313" key="7">
    <source>
        <dbReference type="Proteomes" id="UP000664209"/>
    </source>
</evidence>
<evidence type="ECO:0000256" key="4">
    <source>
        <dbReference type="SAM" id="MobiDB-lite"/>
    </source>
</evidence>
<feature type="compositionally biased region" description="Pro residues" evidence="4">
    <location>
        <begin position="1"/>
        <end position="12"/>
    </location>
</feature>
<gene>
    <name evidence="6" type="ORF">J4G33_08590</name>
</gene>
<name>A0A939LNQ9_9CELL</name>
<dbReference type="InterPro" id="IPR004143">
    <property type="entry name" value="BPL_LPL_catalytic"/>
</dbReference>
<dbReference type="Proteomes" id="UP000664209">
    <property type="component" value="Unassembled WGS sequence"/>
</dbReference>